<protein>
    <submittedName>
        <fullName evidence="1">Uncharacterized protein</fullName>
    </submittedName>
</protein>
<evidence type="ECO:0000313" key="2">
    <source>
        <dbReference type="Proteomes" id="UP000324222"/>
    </source>
</evidence>
<gene>
    <name evidence="1" type="ORF">E2C01_005495</name>
</gene>
<keyword evidence="2" id="KW-1185">Reference proteome</keyword>
<proteinExistence type="predicted"/>
<sequence>MEAFAKRVREAALLVSPPRRWFSITWTCQCSTILKPYQFIDGKDDKEAANDNEESPWKLCEGLPAFVRVTQFLKESCGVSAVGKVCLKS</sequence>
<dbReference type="EMBL" id="VSRR010000236">
    <property type="protein sequence ID" value="MPC12788.1"/>
    <property type="molecule type" value="Genomic_DNA"/>
</dbReference>
<dbReference type="Proteomes" id="UP000324222">
    <property type="component" value="Unassembled WGS sequence"/>
</dbReference>
<reference evidence="1 2" key="1">
    <citation type="submission" date="2019-05" db="EMBL/GenBank/DDBJ databases">
        <title>Another draft genome of Portunus trituberculatus and its Hox gene families provides insights of decapod evolution.</title>
        <authorList>
            <person name="Jeong J.-H."/>
            <person name="Song I."/>
            <person name="Kim S."/>
            <person name="Choi T."/>
            <person name="Kim D."/>
            <person name="Ryu S."/>
            <person name="Kim W."/>
        </authorList>
    </citation>
    <scope>NUCLEOTIDE SEQUENCE [LARGE SCALE GENOMIC DNA]</scope>
    <source>
        <tissue evidence="1">Muscle</tissue>
    </source>
</reference>
<accession>A0A5B7CUJ1</accession>
<comment type="caution">
    <text evidence="1">The sequence shown here is derived from an EMBL/GenBank/DDBJ whole genome shotgun (WGS) entry which is preliminary data.</text>
</comment>
<organism evidence="1 2">
    <name type="scientific">Portunus trituberculatus</name>
    <name type="common">Swimming crab</name>
    <name type="synonym">Neptunus trituberculatus</name>
    <dbReference type="NCBI Taxonomy" id="210409"/>
    <lineage>
        <taxon>Eukaryota</taxon>
        <taxon>Metazoa</taxon>
        <taxon>Ecdysozoa</taxon>
        <taxon>Arthropoda</taxon>
        <taxon>Crustacea</taxon>
        <taxon>Multicrustacea</taxon>
        <taxon>Malacostraca</taxon>
        <taxon>Eumalacostraca</taxon>
        <taxon>Eucarida</taxon>
        <taxon>Decapoda</taxon>
        <taxon>Pleocyemata</taxon>
        <taxon>Brachyura</taxon>
        <taxon>Eubrachyura</taxon>
        <taxon>Portunoidea</taxon>
        <taxon>Portunidae</taxon>
        <taxon>Portuninae</taxon>
        <taxon>Portunus</taxon>
    </lineage>
</organism>
<name>A0A5B7CUJ1_PORTR</name>
<evidence type="ECO:0000313" key="1">
    <source>
        <dbReference type="EMBL" id="MPC12788.1"/>
    </source>
</evidence>
<dbReference type="AlphaFoldDB" id="A0A5B7CUJ1"/>